<accession>A0ACA9SEG6</accession>
<name>A0ACA9SEG6_9GLOM</name>
<comment type="caution">
    <text evidence="1">The sequence shown here is derived from an EMBL/GenBank/DDBJ whole genome shotgun (WGS) entry which is preliminary data.</text>
</comment>
<dbReference type="Proteomes" id="UP000789920">
    <property type="component" value="Unassembled WGS sequence"/>
</dbReference>
<gene>
    <name evidence="1" type="ORF">RPERSI_LOCUS29942</name>
</gene>
<dbReference type="EMBL" id="CAJVQC010114832">
    <property type="protein sequence ID" value="CAG8836477.1"/>
    <property type="molecule type" value="Genomic_DNA"/>
</dbReference>
<keyword evidence="2" id="KW-1185">Reference proteome</keyword>
<reference evidence="1" key="1">
    <citation type="submission" date="2021-06" db="EMBL/GenBank/DDBJ databases">
        <authorList>
            <person name="Kallberg Y."/>
            <person name="Tangrot J."/>
            <person name="Rosling A."/>
        </authorList>
    </citation>
    <scope>NUCLEOTIDE SEQUENCE</scope>
    <source>
        <strain evidence="1">MA461A</strain>
    </source>
</reference>
<feature type="non-terminal residue" evidence="1">
    <location>
        <position position="1"/>
    </location>
</feature>
<organism evidence="1 2">
    <name type="scientific">Racocetra persica</name>
    <dbReference type="NCBI Taxonomy" id="160502"/>
    <lineage>
        <taxon>Eukaryota</taxon>
        <taxon>Fungi</taxon>
        <taxon>Fungi incertae sedis</taxon>
        <taxon>Mucoromycota</taxon>
        <taxon>Glomeromycotina</taxon>
        <taxon>Glomeromycetes</taxon>
        <taxon>Diversisporales</taxon>
        <taxon>Gigasporaceae</taxon>
        <taxon>Racocetra</taxon>
    </lineage>
</organism>
<sequence length="55" mass="6668">KPLIISYSFMLRPIKDLQLEIFKQSLFEREDPYHYYFEKFNATFGYSSTPAHIDM</sequence>
<feature type="non-terminal residue" evidence="1">
    <location>
        <position position="55"/>
    </location>
</feature>
<protein>
    <submittedName>
        <fullName evidence="1">8598_t:CDS:1</fullName>
    </submittedName>
</protein>
<evidence type="ECO:0000313" key="1">
    <source>
        <dbReference type="EMBL" id="CAG8836477.1"/>
    </source>
</evidence>
<proteinExistence type="predicted"/>
<evidence type="ECO:0000313" key="2">
    <source>
        <dbReference type="Proteomes" id="UP000789920"/>
    </source>
</evidence>